<feature type="domain" description="Ig-like" evidence="4">
    <location>
        <begin position="25"/>
        <end position="105"/>
    </location>
</feature>
<evidence type="ECO:0000256" key="2">
    <source>
        <dbReference type="SAM" id="Phobius"/>
    </source>
</evidence>
<dbReference type="InterPro" id="IPR013151">
    <property type="entry name" value="Immunoglobulin_dom"/>
</dbReference>
<dbReference type="RefSeq" id="XP_028271005.1">
    <property type="nucleotide sequence ID" value="XM_028415204.1"/>
</dbReference>
<dbReference type="PANTHER" id="PTHR46013">
    <property type="entry name" value="VASCULAR CELL ADHESION MOLECULE 1"/>
    <property type="match status" value="1"/>
</dbReference>
<dbReference type="InParanoid" id="A0A6P7J3A5"/>
<dbReference type="GeneID" id="114441983"/>
<feature type="signal peptide" evidence="3">
    <location>
        <begin position="1"/>
        <end position="20"/>
    </location>
</feature>
<sequence>MKIYRTVILLVEAACLFVDCSVHTPGVQGPATICVLKGQSVDLRCSPTYPISSKTWYTVHLKNSSYVLYDFAGDRTLSRYNVSEENNFTLTISDLSWNDDNYYCCGNIIEIPGRCWFYSMKLIVADLQVKVLPTTEGQTVTLMCSTSCPLTEKPAAYIWYKNREFLYEDWSPWYQELVSSEEAVRYSCAIKGYEDLRAPEVSVDSVTETCFTVTYDGGRMCSYTQTPVDESCSITYPREVHVLRTPLSKDFVQLTCTPSCNLTDPQTAYRWYQFKVLYKYSEKKHLTVPAAAGDYSCAVKSHEDLRTAEVCGTDETCFTVNYGSSRICAVEGSSVNITAEFFQNHTPHFKFWYKIRSKGEIGEKLTGHADRLEYHHIMNVVRILTIKNLTKNDSAEYKFQLQPSRRWKTDVPGTMLVVTDLTVKITPCAVVTEGQAIRLTCSTRCPLTDDTSYIWYFNSRPLSLLEDQDRNKHLVLDPVSRQHVGSYSCAVKHIISPQKTLTVQEASMAVSNAIRLTVVLMIPIPPLFFYFWRRRTHTMGRCHFGSMMNASAL</sequence>
<feature type="chain" id="PRO_5028219301" evidence="3">
    <location>
        <begin position="21"/>
        <end position="553"/>
    </location>
</feature>
<keyword evidence="1" id="KW-0393">Immunoglobulin domain</keyword>
<keyword evidence="3" id="KW-0732">Signal</keyword>
<reference evidence="6" key="1">
    <citation type="submission" date="2025-08" db="UniProtKB">
        <authorList>
            <consortium name="RefSeq"/>
        </authorList>
    </citation>
    <scope>IDENTIFICATION</scope>
</reference>
<dbReference type="SUPFAM" id="SSF48726">
    <property type="entry name" value="Immunoglobulin"/>
    <property type="match status" value="4"/>
</dbReference>
<proteinExistence type="predicted"/>
<dbReference type="Pfam" id="PF00047">
    <property type="entry name" value="ig"/>
    <property type="match status" value="1"/>
</dbReference>
<evidence type="ECO:0000256" key="3">
    <source>
        <dbReference type="SAM" id="SignalP"/>
    </source>
</evidence>
<evidence type="ECO:0000256" key="1">
    <source>
        <dbReference type="ARBA" id="ARBA00023319"/>
    </source>
</evidence>
<gene>
    <name evidence="6" type="primary">LOC114441983</name>
</gene>
<keyword evidence="5" id="KW-1185">Reference proteome</keyword>
<dbReference type="InterPro" id="IPR007110">
    <property type="entry name" value="Ig-like_dom"/>
</dbReference>
<keyword evidence="2" id="KW-1133">Transmembrane helix</keyword>
<dbReference type="InterPro" id="IPR013783">
    <property type="entry name" value="Ig-like_fold"/>
</dbReference>
<dbReference type="Proteomes" id="UP000515145">
    <property type="component" value="Chromosome 1"/>
</dbReference>
<name>A0A6P7J3A5_9TELE</name>
<feature type="domain" description="Ig-like" evidence="4">
    <location>
        <begin position="412"/>
        <end position="502"/>
    </location>
</feature>
<dbReference type="InterPro" id="IPR013106">
    <property type="entry name" value="Ig_V-set"/>
</dbReference>
<feature type="transmembrane region" description="Helical" evidence="2">
    <location>
        <begin position="513"/>
        <end position="532"/>
    </location>
</feature>
<dbReference type="PANTHER" id="PTHR46013:SF4">
    <property type="entry name" value="B-CELL RECEPTOR CD22-RELATED"/>
    <property type="match status" value="1"/>
</dbReference>
<dbReference type="AlphaFoldDB" id="A0A6P7J3A5"/>
<keyword evidence="2" id="KW-0472">Membrane</keyword>
<dbReference type="Gene3D" id="2.60.40.10">
    <property type="entry name" value="Immunoglobulins"/>
    <property type="match status" value="4"/>
</dbReference>
<dbReference type="SMART" id="SM00409">
    <property type="entry name" value="IG"/>
    <property type="match status" value="4"/>
</dbReference>
<dbReference type="InterPro" id="IPR036179">
    <property type="entry name" value="Ig-like_dom_sf"/>
</dbReference>
<keyword evidence="2" id="KW-0812">Transmembrane</keyword>
<feature type="domain" description="Ig-like" evidence="4">
    <location>
        <begin position="237"/>
        <end position="311"/>
    </location>
</feature>
<feature type="domain" description="Ig-like" evidence="4">
    <location>
        <begin position="136"/>
        <end position="204"/>
    </location>
</feature>
<protein>
    <submittedName>
        <fullName evidence="6">Uncharacterized protein LOC114441983 isoform X1</fullName>
    </submittedName>
</protein>
<dbReference type="PROSITE" id="PS50835">
    <property type="entry name" value="IG_LIKE"/>
    <property type="match status" value="4"/>
</dbReference>
<dbReference type="InterPro" id="IPR003599">
    <property type="entry name" value="Ig_sub"/>
</dbReference>
<dbReference type="OrthoDB" id="6780341at2759"/>
<dbReference type="Pfam" id="PF07686">
    <property type="entry name" value="V-set"/>
    <property type="match status" value="1"/>
</dbReference>
<evidence type="ECO:0000313" key="6">
    <source>
        <dbReference type="RefSeq" id="XP_028271005.1"/>
    </source>
</evidence>
<organism evidence="5 6">
    <name type="scientific">Parambassis ranga</name>
    <name type="common">Indian glassy fish</name>
    <dbReference type="NCBI Taxonomy" id="210632"/>
    <lineage>
        <taxon>Eukaryota</taxon>
        <taxon>Metazoa</taxon>
        <taxon>Chordata</taxon>
        <taxon>Craniata</taxon>
        <taxon>Vertebrata</taxon>
        <taxon>Euteleostomi</taxon>
        <taxon>Actinopterygii</taxon>
        <taxon>Neopterygii</taxon>
        <taxon>Teleostei</taxon>
        <taxon>Neoteleostei</taxon>
        <taxon>Acanthomorphata</taxon>
        <taxon>Ovalentaria</taxon>
        <taxon>Ambassidae</taxon>
        <taxon>Parambassis</taxon>
    </lineage>
</organism>
<accession>A0A6P7J3A5</accession>
<evidence type="ECO:0000313" key="5">
    <source>
        <dbReference type="Proteomes" id="UP000515145"/>
    </source>
</evidence>
<evidence type="ECO:0000259" key="4">
    <source>
        <dbReference type="PROSITE" id="PS50835"/>
    </source>
</evidence>